<accession>A0A5D2RBX4</accession>
<evidence type="ECO:0000313" key="1">
    <source>
        <dbReference type="EMBL" id="TYI37772.1"/>
    </source>
</evidence>
<name>A0A5D2RBX4_GOSTO</name>
<organism evidence="1 2">
    <name type="scientific">Gossypium tomentosum</name>
    <name type="common">Hawaiian cotton</name>
    <name type="synonym">Gossypium sandvicense</name>
    <dbReference type="NCBI Taxonomy" id="34277"/>
    <lineage>
        <taxon>Eukaryota</taxon>
        <taxon>Viridiplantae</taxon>
        <taxon>Streptophyta</taxon>
        <taxon>Embryophyta</taxon>
        <taxon>Tracheophyta</taxon>
        <taxon>Spermatophyta</taxon>
        <taxon>Magnoliopsida</taxon>
        <taxon>eudicotyledons</taxon>
        <taxon>Gunneridae</taxon>
        <taxon>Pentapetalae</taxon>
        <taxon>rosids</taxon>
        <taxon>malvids</taxon>
        <taxon>Malvales</taxon>
        <taxon>Malvaceae</taxon>
        <taxon>Malvoideae</taxon>
        <taxon>Gossypium</taxon>
    </lineage>
</organism>
<dbReference type="Proteomes" id="UP000322667">
    <property type="component" value="Chromosome A03"/>
</dbReference>
<protein>
    <submittedName>
        <fullName evidence="1">Uncharacterized protein</fullName>
    </submittedName>
</protein>
<evidence type="ECO:0000313" key="2">
    <source>
        <dbReference type="Proteomes" id="UP000322667"/>
    </source>
</evidence>
<sequence>MLQLVPRLLVMLCCNQIVPRGRKKILNLTVDGISADKLGVKDKVSEQKEICCKL</sequence>
<reference evidence="1 2" key="1">
    <citation type="submission" date="2019-07" db="EMBL/GenBank/DDBJ databases">
        <title>WGS assembly of Gossypium tomentosum.</title>
        <authorList>
            <person name="Chen Z.J."/>
            <person name="Sreedasyam A."/>
            <person name="Ando A."/>
            <person name="Song Q."/>
            <person name="De L."/>
            <person name="Hulse-Kemp A."/>
            <person name="Ding M."/>
            <person name="Ye W."/>
            <person name="Kirkbride R."/>
            <person name="Jenkins J."/>
            <person name="Plott C."/>
            <person name="Lovell J."/>
            <person name="Lin Y.-M."/>
            <person name="Vaughn R."/>
            <person name="Liu B."/>
            <person name="Li W."/>
            <person name="Simpson S."/>
            <person name="Scheffler B."/>
            <person name="Saski C."/>
            <person name="Grover C."/>
            <person name="Hu G."/>
            <person name="Conover J."/>
            <person name="Carlson J."/>
            <person name="Shu S."/>
            <person name="Boston L."/>
            <person name="Williams M."/>
            <person name="Peterson D."/>
            <person name="Mcgee K."/>
            <person name="Jones D."/>
            <person name="Wendel J."/>
            <person name="Stelly D."/>
            <person name="Grimwood J."/>
            <person name="Schmutz J."/>
        </authorList>
    </citation>
    <scope>NUCLEOTIDE SEQUENCE [LARGE SCALE GENOMIC DNA]</scope>
    <source>
        <strain evidence="1">7179.01</strain>
    </source>
</reference>
<gene>
    <name evidence="1" type="ORF">ES332_A03G237000v1</name>
</gene>
<dbReference type="AlphaFoldDB" id="A0A5D2RBX4"/>
<keyword evidence="2" id="KW-1185">Reference proteome</keyword>
<dbReference type="EMBL" id="CM017612">
    <property type="protein sequence ID" value="TYI37772.1"/>
    <property type="molecule type" value="Genomic_DNA"/>
</dbReference>
<proteinExistence type="predicted"/>